<reference evidence="2" key="1">
    <citation type="journal article" date="2012" name="PLoS Genet.">
        <title>The genomes of the fungal plant pathogens Cladosporium fulvum and Dothistroma septosporum reveal adaptation to different hosts and lifestyles but also signatures of common ancestry.</title>
        <authorList>
            <person name="de Wit P.J.G.M."/>
            <person name="van der Burgt A."/>
            <person name="Oekmen B."/>
            <person name="Stergiopoulos I."/>
            <person name="Abd-Elsalam K.A."/>
            <person name="Aerts A.L."/>
            <person name="Bahkali A.H."/>
            <person name="Beenen H.G."/>
            <person name="Chettri P."/>
            <person name="Cox M.P."/>
            <person name="Datema E."/>
            <person name="de Vries R.P."/>
            <person name="Dhillon B."/>
            <person name="Ganley A.R."/>
            <person name="Griffiths S.A."/>
            <person name="Guo Y."/>
            <person name="Hamelin R.C."/>
            <person name="Henrissat B."/>
            <person name="Kabir M.S."/>
            <person name="Jashni M.K."/>
            <person name="Kema G."/>
            <person name="Klaubauf S."/>
            <person name="Lapidus A."/>
            <person name="Levasseur A."/>
            <person name="Lindquist E."/>
            <person name="Mehrabi R."/>
            <person name="Ohm R.A."/>
            <person name="Owen T.J."/>
            <person name="Salamov A."/>
            <person name="Schwelm A."/>
            <person name="Schijlen E."/>
            <person name="Sun H."/>
            <person name="van den Burg H.A."/>
            <person name="van Ham R.C.H.J."/>
            <person name="Zhang S."/>
            <person name="Goodwin S.B."/>
            <person name="Grigoriev I.V."/>
            <person name="Collemare J."/>
            <person name="Bradshaw R.E."/>
        </authorList>
    </citation>
    <scope>NUCLEOTIDE SEQUENCE [LARGE SCALE GENOMIC DNA]</scope>
    <source>
        <strain evidence="2">NZE10 / CBS 128990</strain>
    </source>
</reference>
<evidence type="ECO:0000313" key="1">
    <source>
        <dbReference type="EMBL" id="EME47878.1"/>
    </source>
</evidence>
<accession>N1PY01</accession>
<dbReference type="AlphaFoldDB" id="N1PY01"/>
<sequence>MFQPPGTFSLTCQRNSSRKQLYICCPPHYFKKADTSRLVGTQIYRSCRSPSGPRRDCWFVTRPTVNLPFSKWSNSKEYRLNITGETTSEASYDEVASLS</sequence>
<name>N1PY01_DOTSN</name>
<evidence type="ECO:0000313" key="2">
    <source>
        <dbReference type="Proteomes" id="UP000016933"/>
    </source>
</evidence>
<dbReference type="Proteomes" id="UP000016933">
    <property type="component" value="Unassembled WGS sequence"/>
</dbReference>
<dbReference type="EMBL" id="KB446536">
    <property type="protein sequence ID" value="EME47878.1"/>
    <property type="molecule type" value="Genomic_DNA"/>
</dbReference>
<reference evidence="1 2" key="2">
    <citation type="journal article" date="2012" name="PLoS Pathog.">
        <title>Diverse lifestyles and strategies of plant pathogenesis encoded in the genomes of eighteen Dothideomycetes fungi.</title>
        <authorList>
            <person name="Ohm R.A."/>
            <person name="Feau N."/>
            <person name="Henrissat B."/>
            <person name="Schoch C.L."/>
            <person name="Horwitz B.A."/>
            <person name="Barry K.W."/>
            <person name="Condon B.J."/>
            <person name="Copeland A.C."/>
            <person name="Dhillon B."/>
            <person name="Glaser F."/>
            <person name="Hesse C.N."/>
            <person name="Kosti I."/>
            <person name="LaButti K."/>
            <person name="Lindquist E.A."/>
            <person name="Lucas S."/>
            <person name="Salamov A.A."/>
            <person name="Bradshaw R.E."/>
            <person name="Ciuffetti L."/>
            <person name="Hamelin R.C."/>
            <person name="Kema G.H.J."/>
            <person name="Lawrence C."/>
            <person name="Scott J.A."/>
            <person name="Spatafora J.W."/>
            <person name="Turgeon B.G."/>
            <person name="de Wit P.J.G.M."/>
            <person name="Zhong S."/>
            <person name="Goodwin S.B."/>
            <person name="Grigoriev I.V."/>
        </authorList>
    </citation>
    <scope>NUCLEOTIDE SEQUENCE [LARGE SCALE GENOMIC DNA]</scope>
    <source>
        <strain evidence="2">NZE10 / CBS 128990</strain>
    </source>
</reference>
<proteinExistence type="predicted"/>
<keyword evidence="2" id="KW-1185">Reference proteome</keyword>
<dbReference type="HOGENOM" id="CLU_2320335_0_0_1"/>
<organism evidence="1 2">
    <name type="scientific">Dothistroma septosporum (strain NZE10 / CBS 128990)</name>
    <name type="common">Red band needle blight fungus</name>
    <name type="synonym">Mycosphaerella pini</name>
    <dbReference type="NCBI Taxonomy" id="675120"/>
    <lineage>
        <taxon>Eukaryota</taxon>
        <taxon>Fungi</taxon>
        <taxon>Dikarya</taxon>
        <taxon>Ascomycota</taxon>
        <taxon>Pezizomycotina</taxon>
        <taxon>Dothideomycetes</taxon>
        <taxon>Dothideomycetidae</taxon>
        <taxon>Mycosphaerellales</taxon>
        <taxon>Mycosphaerellaceae</taxon>
        <taxon>Dothistroma</taxon>
    </lineage>
</organism>
<gene>
    <name evidence="1" type="ORF">DOTSEDRAFT_69716</name>
</gene>
<protein>
    <submittedName>
        <fullName evidence="1">Uncharacterized protein</fullName>
    </submittedName>
</protein>